<keyword evidence="2" id="KW-0238">DNA-binding</keyword>
<evidence type="ECO:0000256" key="2">
    <source>
        <dbReference type="ARBA" id="ARBA00023125"/>
    </source>
</evidence>
<organism evidence="5 6">
    <name type="scientific">Pseudomonas brassicacearum</name>
    <dbReference type="NCBI Taxonomy" id="930166"/>
    <lineage>
        <taxon>Bacteria</taxon>
        <taxon>Pseudomonadati</taxon>
        <taxon>Pseudomonadota</taxon>
        <taxon>Gammaproteobacteria</taxon>
        <taxon>Pseudomonadales</taxon>
        <taxon>Pseudomonadaceae</taxon>
        <taxon>Pseudomonas</taxon>
    </lineage>
</organism>
<dbReference type="Pfam" id="PF12802">
    <property type="entry name" value="MarR_2"/>
    <property type="match status" value="1"/>
</dbReference>
<dbReference type="GO" id="GO:0006950">
    <property type="term" value="P:response to stress"/>
    <property type="evidence" value="ECO:0007669"/>
    <property type="project" value="TreeGrafter"/>
</dbReference>
<dbReference type="GO" id="GO:0003700">
    <property type="term" value="F:DNA-binding transcription factor activity"/>
    <property type="evidence" value="ECO:0007669"/>
    <property type="project" value="InterPro"/>
</dbReference>
<evidence type="ECO:0000259" key="4">
    <source>
        <dbReference type="PROSITE" id="PS50995"/>
    </source>
</evidence>
<reference evidence="5 6" key="1">
    <citation type="submission" date="2016-10" db="EMBL/GenBank/DDBJ databases">
        <title>Comparative genome analysis of multiple Pseudomonas spp. focuses on biocontrol and plant growth promoting traits.</title>
        <authorList>
            <person name="Tao X.-Y."/>
            <person name="Taylor C.G."/>
        </authorList>
    </citation>
    <scope>NUCLEOTIDE SEQUENCE [LARGE SCALE GENOMIC DNA]</scope>
    <source>
        <strain evidence="5 6">38D4</strain>
    </source>
</reference>
<dbReference type="SMART" id="SM00347">
    <property type="entry name" value="HTH_MARR"/>
    <property type="match status" value="1"/>
</dbReference>
<dbReference type="Proteomes" id="UP000286351">
    <property type="component" value="Unassembled WGS sequence"/>
</dbReference>
<comment type="caution">
    <text evidence="5">The sequence shown here is derived from an EMBL/GenBank/DDBJ whole genome shotgun (WGS) entry which is preliminary data.</text>
</comment>
<proteinExistence type="predicted"/>
<dbReference type="PANTHER" id="PTHR33164">
    <property type="entry name" value="TRANSCRIPTIONAL REGULATOR, MARR FAMILY"/>
    <property type="match status" value="1"/>
</dbReference>
<feature type="domain" description="HTH marR-type" evidence="4">
    <location>
        <begin position="33"/>
        <end position="165"/>
    </location>
</feature>
<evidence type="ECO:0000313" key="6">
    <source>
        <dbReference type="Proteomes" id="UP000286351"/>
    </source>
</evidence>
<protein>
    <submittedName>
        <fullName evidence="5">MarR family transcriptional regulator</fullName>
    </submittedName>
</protein>
<dbReference type="PRINTS" id="PR00598">
    <property type="entry name" value="HTHMARR"/>
</dbReference>
<dbReference type="RefSeq" id="WP_123366586.1">
    <property type="nucleotide sequence ID" value="NZ_MOBO01000013.1"/>
</dbReference>
<sequence>MLENESSEIVPNAVKRPRKTTKKVALSDENNWDQRLGFLMHDVSRLRRIVFDNFMRPLGVTRSQWWVLAYLSRHDGMIQSDLANMLELGKAALGGLIDRLEETAVIQRRPDASDRRVKRIYLTSKGNQTVKEMRELSHGMSEQILEGLSHDQRLALADMLTLVKQNLLAIKRENGIDD</sequence>
<name>A0A423JJT9_9PSED</name>
<keyword evidence="1" id="KW-0805">Transcription regulation</keyword>
<dbReference type="InterPro" id="IPR039422">
    <property type="entry name" value="MarR/SlyA-like"/>
</dbReference>
<dbReference type="Gene3D" id="1.10.10.10">
    <property type="entry name" value="Winged helix-like DNA-binding domain superfamily/Winged helix DNA-binding domain"/>
    <property type="match status" value="1"/>
</dbReference>
<gene>
    <name evidence="5" type="ORF">BK664_15920</name>
</gene>
<evidence type="ECO:0000256" key="1">
    <source>
        <dbReference type="ARBA" id="ARBA00023015"/>
    </source>
</evidence>
<evidence type="ECO:0000256" key="3">
    <source>
        <dbReference type="ARBA" id="ARBA00023163"/>
    </source>
</evidence>
<dbReference type="AlphaFoldDB" id="A0A423JJT9"/>
<dbReference type="PROSITE" id="PS50995">
    <property type="entry name" value="HTH_MARR_2"/>
    <property type="match status" value="1"/>
</dbReference>
<dbReference type="SUPFAM" id="SSF46785">
    <property type="entry name" value="Winged helix' DNA-binding domain"/>
    <property type="match status" value="1"/>
</dbReference>
<dbReference type="EMBL" id="MOBO01000013">
    <property type="protein sequence ID" value="RON37899.1"/>
    <property type="molecule type" value="Genomic_DNA"/>
</dbReference>
<accession>A0A423JJT9</accession>
<dbReference type="PANTHER" id="PTHR33164:SF64">
    <property type="entry name" value="TRANSCRIPTIONAL REGULATOR SLYA"/>
    <property type="match status" value="1"/>
</dbReference>
<evidence type="ECO:0000313" key="5">
    <source>
        <dbReference type="EMBL" id="RON37899.1"/>
    </source>
</evidence>
<dbReference type="InterPro" id="IPR036388">
    <property type="entry name" value="WH-like_DNA-bd_sf"/>
</dbReference>
<dbReference type="GO" id="GO:0003677">
    <property type="term" value="F:DNA binding"/>
    <property type="evidence" value="ECO:0007669"/>
    <property type="project" value="UniProtKB-KW"/>
</dbReference>
<keyword evidence="3" id="KW-0804">Transcription</keyword>
<dbReference type="InterPro" id="IPR036390">
    <property type="entry name" value="WH_DNA-bd_sf"/>
</dbReference>
<dbReference type="InterPro" id="IPR000835">
    <property type="entry name" value="HTH_MarR-typ"/>
</dbReference>